<feature type="domain" description="Reverse transcriptase zinc-binding" evidence="2">
    <location>
        <begin position="47"/>
        <end position="133"/>
    </location>
</feature>
<evidence type="ECO:0000313" key="3">
    <source>
        <dbReference type="EMBL" id="KAK4417163.1"/>
    </source>
</evidence>
<keyword evidence="4" id="KW-1185">Reference proteome</keyword>
<name>A0AAE1XTA7_9LAMI</name>
<dbReference type="InterPro" id="IPR026960">
    <property type="entry name" value="RVT-Znf"/>
</dbReference>
<accession>A0AAE1XTA7</accession>
<keyword evidence="1" id="KW-0732">Signal</keyword>
<evidence type="ECO:0000313" key="4">
    <source>
        <dbReference type="Proteomes" id="UP001293254"/>
    </source>
</evidence>
<proteinExistence type="predicted"/>
<feature type="chain" id="PRO_5041947568" description="Reverse transcriptase zinc-binding domain-containing protein" evidence="1">
    <location>
        <begin position="25"/>
        <end position="226"/>
    </location>
</feature>
<sequence length="226" mass="25871">MGSRPSLTWRSIVLARGILAVGCGEQVEQNSPETGRIVWRRHRTGVFSVRSAYKVALELGMRQIASSSRPFPALAKGCEQFWRRLWTMGLPPRVRVLTWRFCYDAVPIMENLAKRREGVETGCVLCEAEMEKCPFAPVTWALSNIPWQCLCRWPGSAAAWLSSTVKKLDTEEGARFLTVCWALWQNRNRRRVEGIVSDPQRVIRDAQNFLTQYVEARSRMKLGLLQ</sequence>
<dbReference type="AlphaFoldDB" id="A0AAE1XTA7"/>
<reference evidence="3" key="2">
    <citation type="journal article" date="2024" name="Plant">
        <title>Genomic evolution and insights into agronomic trait innovations of Sesamum species.</title>
        <authorList>
            <person name="Miao H."/>
            <person name="Wang L."/>
            <person name="Qu L."/>
            <person name="Liu H."/>
            <person name="Sun Y."/>
            <person name="Le M."/>
            <person name="Wang Q."/>
            <person name="Wei S."/>
            <person name="Zheng Y."/>
            <person name="Lin W."/>
            <person name="Duan Y."/>
            <person name="Cao H."/>
            <person name="Xiong S."/>
            <person name="Wang X."/>
            <person name="Wei L."/>
            <person name="Li C."/>
            <person name="Ma Q."/>
            <person name="Ju M."/>
            <person name="Zhao R."/>
            <person name="Li G."/>
            <person name="Mu C."/>
            <person name="Tian Q."/>
            <person name="Mei H."/>
            <person name="Zhang T."/>
            <person name="Gao T."/>
            <person name="Zhang H."/>
        </authorList>
    </citation>
    <scope>NUCLEOTIDE SEQUENCE</scope>
    <source>
        <strain evidence="3">3651</strain>
    </source>
</reference>
<protein>
    <recommendedName>
        <fullName evidence="2">Reverse transcriptase zinc-binding domain-containing protein</fullName>
    </recommendedName>
</protein>
<dbReference type="EMBL" id="JACGWO010000010">
    <property type="protein sequence ID" value="KAK4417163.1"/>
    <property type="molecule type" value="Genomic_DNA"/>
</dbReference>
<gene>
    <name evidence="3" type="ORF">Salat_2541900</name>
</gene>
<dbReference type="Proteomes" id="UP001293254">
    <property type="component" value="Unassembled WGS sequence"/>
</dbReference>
<organism evidence="3 4">
    <name type="scientific">Sesamum alatum</name>
    <dbReference type="NCBI Taxonomy" id="300844"/>
    <lineage>
        <taxon>Eukaryota</taxon>
        <taxon>Viridiplantae</taxon>
        <taxon>Streptophyta</taxon>
        <taxon>Embryophyta</taxon>
        <taxon>Tracheophyta</taxon>
        <taxon>Spermatophyta</taxon>
        <taxon>Magnoliopsida</taxon>
        <taxon>eudicotyledons</taxon>
        <taxon>Gunneridae</taxon>
        <taxon>Pentapetalae</taxon>
        <taxon>asterids</taxon>
        <taxon>lamiids</taxon>
        <taxon>Lamiales</taxon>
        <taxon>Pedaliaceae</taxon>
        <taxon>Sesamum</taxon>
    </lineage>
</organism>
<comment type="caution">
    <text evidence="3">The sequence shown here is derived from an EMBL/GenBank/DDBJ whole genome shotgun (WGS) entry which is preliminary data.</text>
</comment>
<reference evidence="3" key="1">
    <citation type="submission" date="2020-06" db="EMBL/GenBank/DDBJ databases">
        <authorList>
            <person name="Li T."/>
            <person name="Hu X."/>
            <person name="Zhang T."/>
            <person name="Song X."/>
            <person name="Zhang H."/>
            <person name="Dai N."/>
            <person name="Sheng W."/>
            <person name="Hou X."/>
            <person name="Wei L."/>
        </authorList>
    </citation>
    <scope>NUCLEOTIDE SEQUENCE</scope>
    <source>
        <strain evidence="3">3651</strain>
        <tissue evidence="3">Leaf</tissue>
    </source>
</reference>
<dbReference type="Pfam" id="PF13966">
    <property type="entry name" value="zf-RVT"/>
    <property type="match status" value="1"/>
</dbReference>
<evidence type="ECO:0000256" key="1">
    <source>
        <dbReference type="SAM" id="SignalP"/>
    </source>
</evidence>
<feature type="signal peptide" evidence="1">
    <location>
        <begin position="1"/>
        <end position="24"/>
    </location>
</feature>
<evidence type="ECO:0000259" key="2">
    <source>
        <dbReference type="Pfam" id="PF13966"/>
    </source>
</evidence>